<name>A0A498KJ99_MALDO</name>
<keyword evidence="3" id="KW-1185">Reference proteome</keyword>
<evidence type="ECO:0000256" key="1">
    <source>
        <dbReference type="SAM" id="MobiDB-lite"/>
    </source>
</evidence>
<feature type="compositionally biased region" description="Low complexity" evidence="1">
    <location>
        <begin position="26"/>
        <end position="38"/>
    </location>
</feature>
<reference evidence="2 3" key="1">
    <citation type="submission" date="2018-10" db="EMBL/GenBank/DDBJ databases">
        <title>A high-quality apple genome assembly.</title>
        <authorList>
            <person name="Hu J."/>
        </authorList>
    </citation>
    <scope>NUCLEOTIDE SEQUENCE [LARGE SCALE GENOMIC DNA]</scope>
    <source>
        <strain evidence="3">cv. HFTH1</strain>
        <tissue evidence="2">Young leaf</tissue>
    </source>
</reference>
<feature type="region of interest" description="Disordered" evidence="1">
    <location>
        <begin position="129"/>
        <end position="162"/>
    </location>
</feature>
<protein>
    <submittedName>
        <fullName evidence="2">Uncharacterized protein</fullName>
    </submittedName>
</protein>
<sequence length="162" mass="17366">MQIPTISPKQSAQSATKTSSPLLRISNPSPSAAMSSTSSVVRVLCEDEEVHLPGVQTKLQAKGCRPALFSVGGGRGGCDSEAHSQMRGRSPGVASRGERLEVAELGIRLTFDLQGKELKELKEELEINHKNYNTADPQEGNEDGEGCQKHVSKHPDSCNAEN</sequence>
<comment type="caution">
    <text evidence="2">The sequence shown here is derived from an EMBL/GenBank/DDBJ whole genome shotgun (WGS) entry which is preliminary data.</text>
</comment>
<accession>A0A498KJ99</accession>
<dbReference type="AlphaFoldDB" id="A0A498KJ99"/>
<dbReference type="Proteomes" id="UP000290289">
    <property type="component" value="Chromosome 1"/>
</dbReference>
<feature type="compositionally biased region" description="Polar residues" evidence="1">
    <location>
        <begin position="1"/>
        <end position="21"/>
    </location>
</feature>
<organism evidence="2 3">
    <name type="scientific">Malus domestica</name>
    <name type="common">Apple</name>
    <name type="synonym">Pyrus malus</name>
    <dbReference type="NCBI Taxonomy" id="3750"/>
    <lineage>
        <taxon>Eukaryota</taxon>
        <taxon>Viridiplantae</taxon>
        <taxon>Streptophyta</taxon>
        <taxon>Embryophyta</taxon>
        <taxon>Tracheophyta</taxon>
        <taxon>Spermatophyta</taxon>
        <taxon>Magnoliopsida</taxon>
        <taxon>eudicotyledons</taxon>
        <taxon>Gunneridae</taxon>
        <taxon>Pentapetalae</taxon>
        <taxon>rosids</taxon>
        <taxon>fabids</taxon>
        <taxon>Rosales</taxon>
        <taxon>Rosaceae</taxon>
        <taxon>Amygdaloideae</taxon>
        <taxon>Maleae</taxon>
        <taxon>Malus</taxon>
    </lineage>
</organism>
<dbReference type="EMBL" id="RDQH01000327">
    <property type="protein sequence ID" value="RXI07798.1"/>
    <property type="molecule type" value="Genomic_DNA"/>
</dbReference>
<feature type="region of interest" description="Disordered" evidence="1">
    <location>
        <begin position="75"/>
        <end position="96"/>
    </location>
</feature>
<gene>
    <name evidence="2" type="ORF">DVH24_009829</name>
</gene>
<evidence type="ECO:0000313" key="2">
    <source>
        <dbReference type="EMBL" id="RXI07798.1"/>
    </source>
</evidence>
<proteinExistence type="predicted"/>
<feature type="region of interest" description="Disordered" evidence="1">
    <location>
        <begin position="1"/>
        <end position="38"/>
    </location>
</feature>
<evidence type="ECO:0000313" key="3">
    <source>
        <dbReference type="Proteomes" id="UP000290289"/>
    </source>
</evidence>